<name>A0A8J2WWY3_9STRA</name>
<evidence type="ECO:0000313" key="3">
    <source>
        <dbReference type="Proteomes" id="UP000789595"/>
    </source>
</evidence>
<reference evidence="2" key="1">
    <citation type="submission" date="2021-11" db="EMBL/GenBank/DDBJ databases">
        <authorList>
            <consortium name="Genoscope - CEA"/>
            <person name="William W."/>
        </authorList>
    </citation>
    <scope>NUCLEOTIDE SEQUENCE</scope>
</reference>
<keyword evidence="3" id="KW-1185">Reference proteome</keyword>
<feature type="compositionally biased region" description="Basic residues" evidence="1">
    <location>
        <begin position="313"/>
        <end position="322"/>
    </location>
</feature>
<gene>
    <name evidence="2" type="ORF">PECAL_3P17190</name>
</gene>
<feature type="compositionally biased region" description="Pro residues" evidence="1">
    <location>
        <begin position="47"/>
        <end position="66"/>
    </location>
</feature>
<protein>
    <submittedName>
        <fullName evidence="2">Uncharacterized protein</fullName>
    </submittedName>
</protein>
<feature type="region of interest" description="Disordered" evidence="1">
    <location>
        <begin position="1"/>
        <end position="21"/>
    </location>
</feature>
<feature type="region of interest" description="Disordered" evidence="1">
    <location>
        <begin position="40"/>
        <end position="98"/>
    </location>
</feature>
<dbReference type="EMBL" id="CAKKNE010000003">
    <property type="protein sequence ID" value="CAH0371767.1"/>
    <property type="molecule type" value="Genomic_DNA"/>
</dbReference>
<comment type="caution">
    <text evidence="2">The sequence shown here is derived from an EMBL/GenBank/DDBJ whole genome shotgun (WGS) entry which is preliminary data.</text>
</comment>
<dbReference type="AlphaFoldDB" id="A0A8J2WWY3"/>
<feature type="region of interest" description="Disordered" evidence="1">
    <location>
        <begin position="277"/>
        <end position="351"/>
    </location>
</feature>
<feature type="region of interest" description="Disordered" evidence="1">
    <location>
        <begin position="137"/>
        <end position="159"/>
    </location>
</feature>
<organism evidence="2 3">
    <name type="scientific">Pelagomonas calceolata</name>
    <dbReference type="NCBI Taxonomy" id="35677"/>
    <lineage>
        <taxon>Eukaryota</taxon>
        <taxon>Sar</taxon>
        <taxon>Stramenopiles</taxon>
        <taxon>Ochrophyta</taxon>
        <taxon>Pelagophyceae</taxon>
        <taxon>Pelagomonadales</taxon>
        <taxon>Pelagomonadaceae</taxon>
        <taxon>Pelagomonas</taxon>
    </lineage>
</organism>
<accession>A0A8J2WWY3</accession>
<evidence type="ECO:0000313" key="2">
    <source>
        <dbReference type="EMBL" id="CAH0371767.1"/>
    </source>
</evidence>
<evidence type="ECO:0000256" key="1">
    <source>
        <dbReference type="SAM" id="MobiDB-lite"/>
    </source>
</evidence>
<sequence>MMTRQPLTEAPPPSRAAQSPLRWSYSDRFVVPECEAPAPGFVAAPAAAPPGEAPAPAAPHAAPAPAPAAEAPAPALAPAPAPAAASEAPAPAPGPAPDLDAVIRTLQARWRGRVLPTLRAVAEEALDVAELDRLLDEDDSDGGEEKGPDPEPAPPPEVDRATRRRALQELARNLQTLASAAEREHASRARLPRVRRLGGVIVFEATIADHGRMRAAAGERLEALRASGALGPSAAHAAVLDLALPLAREGARVDDRGAVRELRRAVDRHAVLVRRALRKDDRRQAAERAAASPPRRPPRERARPVKLSPGRRAAVRRLRAGRANRPAPPPERPARSNFPSTATDEPLEISRFCDYRPREEDLLGLRL</sequence>
<proteinExistence type="predicted"/>
<dbReference type="Proteomes" id="UP000789595">
    <property type="component" value="Unassembled WGS sequence"/>
</dbReference>